<organism evidence="1 2">
    <name type="scientific">Gemmata massiliana</name>
    <dbReference type="NCBI Taxonomy" id="1210884"/>
    <lineage>
        <taxon>Bacteria</taxon>
        <taxon>Pseudomonadati</taxon>
        <taxon>Planctomycetota</taxon>
        <taxon>Planctomycetia</taxon>
        <taxon>Gemmatales</taxon>
        <taxon>Gemmataceae</taxon>
        <taxon>Gemmata</taxon>
    </lineage>
</organism>
<dbReference type="KEGG" id="gms:SOIL9_43460"/>
<dbReference type="AlphaFoldDB" id="A0A6P2CW52"/>
<reference evidence="1 2" key="1">
    <citation type="submission" date="2019-05" db="EMBL/GenBank/DDBJ databases">
        <authorList>
            <consortium name="Science for Life Laboratories"/>
        </authorList>
    </citation>
    <scope>NUCLEOTIDE SEQUENCE [LARGE SCALE GENOMIC DNA]</scope>
    <source>
        <strain evidence="1">Soil9</strain>
    </source>
</reference>
<sequence length="208" mass="23675">MSTQDVDEIDLDEEPPPLRKMTCKSTDCGNNLHCFQQEKQNSKPVPGGKCRDCGVDLVDWSRVHKRDPRDAAYALSKLRVEMIRHKFWHEPLTDRERNYAKRKGRVGMRVVAGKRIRNSVGDAQPYMDGAQTPWKGNVLYYAQHATACCCRTCIAEWHGIPAGRALAADEIEYLTDLVCRYVNERIPELTENGVKIPPIRTKKLPPKG</sequence>
<evidence type="ECO:0008006" key="3">
    <source>
        <dbReference type="Google" id="ProtNLM"/>
    </source>
</evidence>
<dbReference type="EMBL" id="LR593886">
    <property type="protein sequence ID" value="VTR93368.1"/>
    <property type="molecule type" value="Genomic_DNA"/>
</dbReference>
<accession>A0A6P2CW52</accession>
<dbReference type="Pfam" id="PF13811">
    <property type="entry name" value="DUF4186"/>
    <property type="match status" value="1"/>
</dbReference>
<evidence type="ECO:0000313" key="2">
    <source>
        <dbReference type="Proteomes" id="UP000464178"/>
    </source>
</evidence>
<evidence type="ECO:0000313" key="1">
    <source>
        <dbReference type="EMBL" id="VTR93368.1"/>
    </source>
</evidence>
<protein>
    <recommendedName>
        <fullName evidence="3">DUF4186 domain-containing protein</fullName>
    </recommendedName>
</protein>
<dbReference type="InterPro" id="IPR020378">
    <property type="entry name" value="DUF4186"/>
</dbReference>
<dbReference type="RefSeq" id="WP_162668104.1">
    <property type="nucleotide sequence ID" value="NZ_LR593886.1"/>
</dbReference>
<dbReference type="Proteomes" id="UP000464178">
    <property type="component" value="Chromosome"/>
</dbReference>
<name>A0A6P2CW52_9BACT</name>
<proteinExistence type="predicted"/>
<keyword evidence="2" id="KW-1185">Reference proteome</keyword>
<gene>
    <name evidence="1" type="ORF">SOIL9_43460</name>
</gene>